<proteinExistence type="predicted"/>
<keyword evidence="2" id="KW-0378">Hydrolase</keyword>
<dbReference type="InterPro" id="IPR023198">
    <property type="entry name" value="PGP-like_dom2"/>
</dbReference>
<feature type="region of interest" description="Disordered" evidence="1">
    <location>
        <begin position="238"/>
        <end position="265"/>
    </location>
</feature>
<evidence type="ECO:0000313" key="2">
    <source>
        <dbReference type="EMBL" id="MPM16627.1"/>
    </source>
</evidence>
<dbReference type="InterPro" id="IPR036412">
    <property type="entry name" value="HAD-like_sf"/>
</dbReference>
<feature type="compositionally biased region" description="Low complexity" evidence="1">
    <location>
        <begin position="252"/>
        <end position="265"/>
    </location>
</feature>
<accession>A0A644XKY1</accession>
<dbReference type="SUPFAM" id="SSF56784">
    <property type="entry name" value="HAD-like"/>
    <property type="match status" value="1"/>
</dbReference>
<protein>
    <submittedName>
        <fullName evidence="2">Phosphoglycolate phosphatase</fullName>
        <ecNumber evidence="2">3.1.3.18</ecNumber>
    </submittedName>
</protein>
<dbReference type="GO" id="GO:0008967">
    <property type="term" value="F:phosphoglycolate phosphatase activity"/>
    <property type="evidence" value="ECO:0007669"/>
    <property type="project" value="UniProtKB-EC"/>
</dbReference>
<dbReference type="NCBIfam" id="TIGR01509">
    <property type="entry name" value="HAD-SF-IA-v3"/>
    <property type="match status" value="1"/>
</dbReference>
<dbReference type="SFLD" id="SFLDS00003">
    <property type="entry name" value="Haloacid_Dehalogenase"/>
    <property type="match status" value="1"/>
</dbReference>
<dbReference type="SFLD" id="SFLDG01129">
    <property type="entry name" value="C1.5:_HAD__Beta-PGM__Phosphata"/>
    <property type="match status" value="1"/>
</dbReference>
<evidence type="ECO:0000256" key="1">
    <source>
        <dbReference type="SAM" id="MobiDB-lite"/>
    </source>
</evidence>
<feature type="compositionally biased region" description="Acidic residues" evidence="1">
    <location>
        <begin position="1"/>
        <end position="10"/>
    </location>
</feature>
<gene>
    <name evidence="2" type="primary">gph_29</name>
    <name evidence="2" type="ORF">SDC9_63008</name>
</gene>
<dbReference type="Pfam" id="PF00702">
    <property type="entry name" value="Hydrolase"/>
    <property type="match status" value="1"/>
</dbReference>
<dbReference type="EC" id="3.1.3.18" evidence="2"/>
<dbReference type="AlphaFoldDB" id="A0A644XKY1"/>
<comment type="caution">
    <text evidence="2">The sequence shown here is derived from an EMBL/GenBank/DDBJ whole genome shotgun (WGS) entry which is preliminary data.</text>
</comment>
<reference evidence="2" key="1">
    <citation type="submission" date="2019-08" db="EMBL/GenBank/DDBJ databases">
        <authorList>
            <person name="Kucharzyk K."/>
            <person name="Murdoch R.W."/>
            <person name="Higgins S."/>
            <person name="Loffler F."/>
        </authorList>
    </citation>
    <scope>NUCLEOTIDE SEQUENCE</scope>
</reference>
<sequence>MTDSWDDGEPEAPKPGPGRQPVVHARTGQNERVTTHSIIWDMGGTLIDTYPSVDRTLAAVAARHGHALAAATVARMTRRAIASAIDELSERYAIPHEELDAAYADLKRSWADAPPPVMAGARDVIDHVRRIGGLNLVVTNRDRTSAAALLTATGLAMDDLVCPGDGFPRKPDPAMYRAVLERNHLDPVDCLAVGDRAIDALASEQVGIRCVILETPGIPVAGDGERITDLRRLIDRLAPSPGPVTSWSGPATSRSSPERSQQPST</sequence>
<dbReference type="NCBIfam" id="TIGR01549">
    <property type="entry name" value="HAD-SF-IA-v1"/>
    <property type="match status" value="1"/>
</dbReference>
<dbReference type="PANTHER" id="PTHR43434:SF25">
    <property type="entry name" value="PHOSPHOGLYCOLATE PHOSPHATASE"/>
    <property type="match status" value="1"/>
</dbReference>
<dbReference type="InterPro" id="IPR006439">
    <property type="entry name" value="HAD-SF_hydro_IA"/>
</dbReference>
<dbReference type="PANTHER" id="PTHR43434">
    <property type="entry name" value="PHOSPHOGLYCOLATE PHOSPHATASE"/>
    <property type="match status" value="1"/>
</dbReference>
<dbReference type="GO" id="GO:0006281">
    <property type="term" value="P:DNA repair"/>
    <property type="evidence" value="ECO:0007669"/>
    <property type="project" value="TreeGrafter"/>
</dbReference>
<dbReference type="Gene3D" id="3.40.50.1000">
    <property type="entry name" value="HAD superfamily/HAD-like"/>
    <property type="match status" value="1"/>
</dbReference>
<dbReference type="InterPro" id="IPR050155">
    <property type="entry name" value="HAD-like_hydrolase_sf"/>
</dbReference>
<dbReference type="Gene3D" id="1.10.150.240">
    <property type="entry name" value="Putative phosphatase, domain 2"/>
    <property type="match status" value="1"/>
</dbReference>
<organism evidence="2">
    <name type="scientific">bioreactor metagenome</name>
    <dbReference type="NCBI Taxonomy" id="1076179"/>
    <lineage>
        <taxon>unclassified sequences</taxon>
        <taxon>metagenomes</taxon>
        <taxon>ecological metagenomes</taxon>
    </lineage>
</organism>
<dbReference type="InterPro" id="IPR023214">
    <property type="entry name" value="HAD_sf"/>
</dbReference>
<dbReference type="GO" id="GO:0005829">
    <property type="term" value="C:cytosol"/>
    <property type="evidence" value="ECO:0007669"/>
    <property type="project" value="TreeGrafter"/>
</dbReference>
<feature type="region of interest" description="Disordered" evidence="1">
    <location>
        <begin position="1"/>
        <end position="30"/>
    </location>
</feature>
<name>A0A644XKY1_9ZZZZ</name>
<dbReference type="EMBL" id="VSSQ01002647">
    <property type="protein sequence ID" value="MPM16627.1"/>
    <property type="molecule type" value="Genomic_DNA"/>
</dbReference>